<comment type="subcellular location">
    <subcellularLocation>
        <location evidence="7">Membrane</location>
        <topology evidence="7">Single-pass type II membrane protein</topology>
    </subcellularLocation>
</comment>
<organism evidence="9 10">
    <name type="scientific">Candidatus Zambryskibacteria bacterium RIFCSPLOWO2_02_FULL_44_12b</name>
    <dbReference type="NCBI Taxonomy" id="1802772"/>
    <lineage>
        <taxon>Bacteria</taxon>
        <taxon>Candidatus Zambryskiibacteriota</taxon>
    </lineage>
</organism>
<dbReference type="PANTHER" id="PTHR43390">
    <property type="entry name" value="SIGNAL PEPTIDASE I"/>
    <property type="match status" value="1"/>
</dbReference>
<sequence length="174" mass="19637">MRELIKLVFLSLLIVVPFRLFIAQPFIVDGASMDPTFETGDYLIVDEISYQFKTPERGSVLIFKYPRDPKKSFVKRVIGLPEETVSISGGQVTIINKENPNGLLLDEPYVKFAKENETARYVLGPDEYFVMGDNRSASADSRLWGPVSEENIVGRPIIRFLPPALFPGDHSEIK</sequence>
<comment type="caution">
    <text evidence="9">The sequence shown here is derived from an EMBL/GenBank/DDBJ whole genome shotgun (WGS) entry which is preliminary data.</text>
</comment>
<dbReference type="Gene3D" id="2.10.109.10">
    <property type="entry name" value="Umud Fragment, subunit A"/>
    <property type="match status" value="1"/>
</dbReference>
<evidence type="ECO:0000256" key="6">
    <source>
        <dbReference type="PIRSR" id="PIRSR600223-1"/>
    </source>
</evidence>
<proteinExistence type="inferred from homology"/>
<dbReference type="SUPFAM" id="SSF51306">
    <property type="entry name" value="LexA/Signal peptidase"/>
    <property type="match status" value="1"/>
</dbReference>
<dbReference type="NCBIfam" id="TIGR02227">
    <property type="entry name" value="sigpep_I_bact"/>
    <property type="match status" value="1"/>
</dbReference>
<dbReference type="AlphaFoldDB" id="A0A1G2UJK0"/>
<evidence type="ECO:0000313" key="9">
    <source>
        <dbReference type="EMBL" id="OHB09604.1"/>
    </source>
</evidence>
<keyword evidence="4 7" id="KW-0645">Protease</keyword>
<dbReference type="CDD" id="cd06530">
    <property type="entry name" value="S26_SPase_I"/>
    <property type="match status" value="1"/>
</dbReference>
<dbReference type="GO" id="GO:0004252">
    <property type="term" value="F:serine-type endopeptidase activity"/>
    <property type="evidence" value="ECO:0007669"/>
    <property type="project" value="InterPro"/>
</dbReference>
<evidence type="ECO:0000256" key="4">
    <source>
        <dbReference type="ARBA" id="ARBA00022670"/>
    </source>
</evidence>
<dbReference type="InterPro" id="IPR019533">
    <property type="entry name" value="Peptidase_S26"/>
</dbReference>
<evidence type="ECO:0000256" key="5">
    <source>
        <dbReference type="ARBA" id="ARBA00022801"/>
    </source>
</evidence>
<dbReference type="GO" id="GO:0016020">
    <property type="term" value="C:membrane"/>
    <property type="evidence" value="ECO:0007669"/>
    <property type="project" value="UniProtKB-SubCell"/>
</dbReference>
<accession>A0A1G2UJK0</accession>
<dbReference type="InterPro" id="IPR019756">
    <property type="entry name" value="Pept_S26A_signal_pept_1_Ser-AS"/>
</dbReference>
<dbReference type="InterPro" id="IPR000223">
    <property type="entry name" value="Pept_S26A_signal_pept_1"/>
</dbReference>
<dbReference type="Pfam" id="PF10502">
    <property type="entry name" value="Peptidase_S26"/>
    <property type="match status" value="1"/>
</dbReference>
<comment type="similarity">
    <text evidence="2 7">Belongs to the peptidase S26 family.</text>
</comment>
<dbReference type="GO" id="GO:0009003">
    <property type="term" value="F:signal peptidase activity"/>
    <property type="evidence" value="ECO:0007669"/>
    <property type="project" value="UniProtKB-EC"/>
</dbReference>
<dbReference type="EC" id="3.4.21.89" evidence="3 7"/>
<reference evidence="9 10" key="1">
    <citation type="journal article" date="2016" name="Nat. Commun.">
        <title>Thousands of microbial genomes shed light on interconnected biogeochemical processes in an aquifer system.</title>
        <authorList>
            <person name="Anantharaman K."/>
            <person name="Brown C.T."/>
            <person name="Hug L.A."/>
            <person name="Sharon I."/>
            <person name="Castelle C.J."/>
            <person name="Probst A.J."/>
            <person name="Thomas B.C."/>
            <person name="Singh A."/>
            <person name="Wilkins M.J."/>
            <person name="Karaoz U."/>
            <person name="Brodie E.L."/>
            <person name="Williams K.H."/>
            <person name="Hubbard S.S."/>
            <person name="Banfield J.F."/>
        </authorList>
    </citation>
    <scope>NUCLEOTIDE SEQUENCE [LARGE SCALE GENOMIC DNA]</scope>
</reference>
<dbReference type="PRINTS" id="PR00727">
    <property type="entry name" value="LEADERPTASE"/>
</dbReference>
<evidence type="ECO:0000259" key="8">
    <source>
        <dbReference type="Pfam" id="PF10502"/>
    </source>
</evidence>
<evidence type="ECO:0000256" key="1">
    <source>
        <dbReference type="ARBA" id="ARBA00000677"/>
    </source>
</evidence>
<dbReference type="InterPro" id="IPR019758">
    <property type="entry name" value="Pept_S26A_signal_pept_1_CS"/>
</dbReference>
<comment type="catalytic activity">
    <reaction evidence="1 7">
        <text>Cleavage of hydrophobic, N-terminal signal or leader sequences from secreted and periplasmic proteins.</text>
        <dbReference type="EC" id="3.4.21.89"/>
    </reaction>
</comment>
<evidence type="ECO:0000256" key="3">
    <source>
        <dbReference type="ARBA" id="ARBA00013208"/>
    </source>
</evidence>
<feature type="domain" description="Peptidase S26" evidence="8">
    <location>
        <begin position="2"/>
        <end position="160"/>
    </location>
</feature>
<evidence type="ECO:0000256" key="2">
    <source>
        <dbReference type="ARBA" id="ARBA00009370"/>
    </source>
</evidence>
<evidence type="ECO:0000313" key="10">
    <source>
        <dbReference type="Proteomes" id="UP000177202"/>
    </source>
</evidence>
<evidence type="ECO:0000256" key="7">
    <source>
        <dbReference type="RuleBase" id="RU362042"/>
    </source>
</evidence>
<feature type="active site" evidence="6">
    <location>
        <position position="75"/>
    </location>
</feature>
<dbReference type="PROSITE" id="PS00761">
    <property type="entry name" value="SPASE_I_3"/>
    <property type="match status" value="1"/>
</dbReference>
<dbReference type="PANTHER" id="PTHR43390:SF1">
    <property type="entry name" value="CHLOROPLAST PROCESSING PEPTIDASE"/>
    <property type="match status" value="1"/>
</dbReference>
<gene>
    <name evidence="9" type="ORF">A3H60_00615</name>
</gene>
<dbReference type="STRING" id="1802772.A3H60_00615"/>
<keyword evidence="5 7" id="KW-0378">Hydrolase</keyword>
<dbReference type="Proteomes" id="UP000177202">
    <property type="component" value="Unassembled WGS sequence"/>
</dbReference>
<name>A0A1G2UJK0_9BACT</name>
<feature type="active site" evidence="6">
    <location>
        <position position="32"/>
    </location>
</feature>
<dbReference type="GO" id="GO:0006465">
    <property type="term" value="P:signal peptide processing"/>
    <property type="evidence" value="ECO:0007669"/>
    <property type="project" value="InterPro"/>
</dbReference>
<dbReference type="EMBL" id="MHWP01000030">
    <property type="protein sequence ID" value="OHB09604.1"/>
    <property type="molecule type" value="Genomic_DNA"/>
</dbReference>
<dbReference type="InterPro" id="IPR036286">
    <property type="entry name" value="LexA/Signal_pep-like_sf"/>
</dbReference>
<dbReference type="PROSITE" id="PS00501">
    <property type="entry name" value="SPASE_I_1"/>
    <property type="match status" value="1"/>
</dbReference>
<protein>
    <recommendedName>
        <fullName evidence="3 7">Signal peptidase I</fullName>
        <ecNumber evidence="3 7">3.4.21.89</ecNumber>
    </recommendedName>
</protein>